<feature type="signal peptide" evidence="1">
    <location>
        <begin position="1"/>
        <end position="16"/>
    </location>
</feature>
<accession>A0A8S1YFR3</accession>
<dbReference type="Proteomes" id="UP000689195">
    <property type="component" value="Unassembled WGS sequence"/>
</dbReference>
<feature type="chain" id="PRO_5035874038" evidence="1">
    <location>
        <begin position="17"/>
        <end position="307"/>
    </location>
</feature>
<protein>
    <submittedName>
        <fullName evidence="2">Uncharacterized protein</fullName>
    </submittedName>
</protein>
<comment type="caution">
    <text evidence="2">The sequence shown here is derived from an EMBL/GenBank/DDBJ whole genome shotgun (WGS) entry which is preliminary data.</text>
</comment>
<reference evidence="2" key="1">
    <citation type="submission" date="2021-01" db="EMBL/GenBank/DDBJ databases">
        <authorList>
            <consortium name="Genoscope - CEA"/>
            <person name="William W."/>
        </authorList>
    </citation>
    <scope>NUCLEOTIDE SEQUENCE</scope>
</reference>
<dbReference type="AlphaFoldDB" id="A0A8S1YFR3"/>
<gene>
    <name evidence="2" type="ORF">PPENT_87.1.T1600064</name>
</gene>
<name>A0A8S1YFR3_9CILI</name>
<evidence type="ECO:0000256" key="1">
    <source>
        <dbReference type="SAM" id="SignalP"/>
    </source>
</evidence>
<proteinExistence type="predicted"/>
<evidence type="ECO:0000313" key="2">
    <source>
        <dbReference type="EMBL" id="CAD8210692.1"/>
    </source>
</evidence>
<dbReference type="OrthoDB" id="293033at2759"/>
<evidence type="ECO:0000313" key="3">
    <source>
        <dbReference type="Proteomes" id="UP000689195"/>
    </source>
</evidence>
<keyword evidence="3" id="KW-1185">Reference proteome</keyword>
<keyword evidence="1" id="KW-0732">Signal</keyword>
<dbReference type="EMBL" id="CAJJDO010000160">
    <property type="protein sequence ID" value="CAD8210692.1"/>
    <property type="molecule type" value="Genomic_DNA"/>
</dbReference>
<organism evidence="2 3">
    <name type="scientific">Paramecium pentaurelia</name>
    <dbReference type="NCBI Taxonomy" id="43138"/>
    <lineage>
        <taxon>Eukaryota</taxon>
        <taxon>Sar</taxon>
        <taxon>Alveolata</taxon>
        <taxon>Ciliophora</taxon>
        <taxon>Intramacronucleata</taxon>
        <taxon>Oligohymenophorea</taxon>
        <taxon>Peniculida</taxon>
        <taxon>Parameciidae</taxon>
        <taxon>Paramecium</taxon>
    </lineage>
</organism>
<sequence>MRRLVLGLLCVVLMTARNVILQTADHGVFTEVFKTYAKSSEFGGRLFAELLMMAQKGATLQNLNDHVEELRNYLSDDQAEDEKYLMINNKNRNLELRLSVESINARIKVLNQQQQIIEGLFENDQFAYQKRLGDQNVILELIDQLIQRLNAMSQDGHSLIEKDNLLDEIKALGRGKHVEVLAQITSHLGNEYIGRIMELLSKLRDAVLNSLEADEVKEQENIRLYNKLSGEIRNSFAESTRQYQELDAHYQSQEYELNVKMEGVKDVGQKLQDRNDDRQFILDRVQEAQKLLNDNLDRIVRWSIKSE</sequence>